<proteinExistence type="predicted"/>
<sequence>MASSRLFAATSLRISLLCLSPQPLGSTAVWFLRGVS</sequence>
<gene>
    <name evidence="1" type="ORF">BOLC4T23845H</name>
</gene>
<dbReference type="EMBL" id="LR031873">
    <property type="protein sequence ID" value="VDD08108.1"/>
    <property type="molecule type" value="Genomic_DNA"/>
</dbReference>
<dbReference type="AlphaFoldDB" id="A0A3P6C115"/>
<name>A0A3P6C115_BRAOL</name>
<evidence type="ECO:0000313" key="1">
    <source>
        <dbReference type="EMBL" id="VDD08108.1"/>
    </source>
</evidence>
<accession>A0A3P6C115</accession>
<reference evidence="1" key="1">
    <citation type="submission" date="2018-11" db="EMBL/GenBank/DDBJ databases">
        <authorList>
            <consortium name="Genoscope - CEA"/>
            <person name="William W."/>
        </authorList>
    </citation>
    <scope>NUCLEOTIDE SEQUENCE</scope>
</reference>
<protein>
    <submittedName>
        <fullName evidence="1">Uncharacterized protein</fullName>
    </submittedName>
</protein>
<organism evidence="1">
    <name type="scientific">Brassica oleracea</name>
    <name type="common">Wild cabbage</name>
    <dbReference type="NCBI Taxonomy" id="3712"/>
    <lineage>
        <taxon>Eukaryota</taxon>
        <taxon>Viridiplantae</taxon>
        <taxon>Streptophyta</taxon>
        <taxon>Embryophyta</taxon>
        <taxon>Tracheophyta</taxon>
        <taxon>Spermatophyta</taxon>
        <taxon>Magnoliopsida</taxon>
        <taxon>eudicotyledons</taxon>
        <taxon>Gunneridae</taxon>
        <taxon>Pentapetalae</taxon>
        <taxon>rosids</taxon>
        <taxon>malvids</taxon>
        <taxon>Brassicales</taxon>
        <taxon>Brassicaceae</taxon>
        <taxon>Brassiceae</taxon>
        <taxon>Brassica</taxon>
    </lineage>
</organism>